<evidence type="ECO:0000259" key="2">
    <source>
        <dbReference type="PROSITE" id="PS50887"/>
    </source>
</evidence>
<dbReference type="RefSeq" id="WP_305937749.1">
    <property type="nucleotide sequence ID" value="NZ_CP132191.1"/>
</dbReference>
<dbReference type="SUPFAM" id="SSF55073">
    <property type="entry name" value="Nucleotide cyclase"/>
    <property type="match status" value="1"/>
</dbReference>
<dbReference type="Pfam" id="PF01368">
    <property type="entry name" value="DHH"/>
    <property type="match status" value="1"/>
</dbReference>
<protein>
    <submittedName>
        <fullName evidence="3">DHH family phosphoesterase</fullName>
    </submittedName>
</protein>
<dbReference type="Gene3D" id="3.30.70.270">
    <property type="match status" value="1"/>
</dbReference>
<accession>A0ABY9H9P0</accession>
<keyword evidence="1" id="KW-0812">Transmembrane</keyword>
<dbReference type="InterPro" id="IPR043128">
    <property type="entry name" value="Rev_trsase/Diguanyl_cyclase"/>
</dbReference>
<dbReference type="Pfam" id="PF24898">
    <property type="entry name" value="GGDEF_GdpP"/>
    <property type="match status" value="1"/>
</dbReference>
<feature type="transmembrane region" description="Helical" evidence="1">
    <location>
        <begin position="7"/>
        <end position="29"/>
    </location>
</feature>
<reference evidence="3" key="1">
    <citation type="submission" date="2023-08" db="EMBL/GenBank/DDBJ databases">
        <title>Complete genome sequence of Mycoplasma seminis 2200.</title>
        <authorList>
            <person name="Spergser J."/>
        </authorList>
    </citation>
    <scope>NUCLEOTIDE SEQUENCE [LARGE SCALE GENOMIC DNA]</scope>
    <source>
        <strain evidence="3">2200</strain>
    </source>
</reference>
<evidence type="ECO:0000313" key="3">
    <source>
        <dbReference type="EMBL" id="WLP85313.1"/>
    </source>
</evidence>
<dbReference type="InterPro" id="IPR038763">
    <property type="entry name" value="DHH_sf"/>
</dbReference>
<dbReference type="InterPro" id="IPR003156">
    <property type="entry name" value="DHHA1_dom"/>
</dbReference>
<dbReference type="InterPro" id="IPR029787">
    <property type="entry name" value="Nucleotide_cyclase"/>
</dbReference>
<dbReference type="Proteomes" id="UP001237011">
    <property type="component" value="Chromosome"/>
</dbReference>
<dbReference type="EMBL" id="CP132191">
    <property type="protein sequence ID" value="WLP85313.1"/>
    <property type="molecule type" value="Genomic_DNA"/>
</dbReference>
<keyword evidence="4" id="KW-1185">Reference proteome</keyword>
<dbReference type="Gene3D" id="3.10.310.30">
    <property type="match status" value="1"/>
</dbReference>
<dbReference type="PANTHER" id="PTHR47618:SF2">
    <property type="entry name" value="CYCLIC-DI-AMP PHOSPHODIESTERASE GDPP"/>
    <property type="match status" value="1"/>
</dbReference>
<dbReference type="PROSITE" id="PS50887">
    <property type="entry name" value="GGDEF"/>
    <property type="match status" value="1"/>
</dbReference>
<keyword evidence="1" id="KW-0472">Membrane</keyword>
<evidence type="ECO:0000313" key="4">
    <source>
        <dbReference type="Proteomes" id="UP001237011"/>
    </source>
</evidence>
<feature type="transmembrane region" description="Helical" evidence="1">
    <location>
        <begin position="41"/>
        <end position="66"/>
    </location>
</feature>
<proteinExistence type="predicted"/>
<dbReference type="PIRSF" id="PIRSF026583">
    <property type="entry name" value="YybT"/>
    <property type="match status" value="1"/>
</dbReference>
<gene>
    <name evidence="3" type="ORF">Q8852_03245</name>
</gene>
<dbReference type="Gene3D" id="3.90.1640.10">
    <property type="entry name" value="inorganic pyrophosphatase (n-terminal core)"/>
    <property type="match status" value="1"/>
</dbReference>
<dbReference type="Pfam" id="PF02272">
    <property type="entry name" value="DHHA1"/>
    <property type="match status" value="1"/>
</dbReference>
<dbReference type="InterPro" id="IPR000160">
    <property type="entry name" value="GGDEF_dom"/>
</dbReference>
<dbReference type="InterPro" id="IPR014528">
    <property type="entry name" value="GdpP/PdeA"/>
</dbReference>
<dbReference type="PANTHER" id="PTHR47618">
    <property type="entry name" value="BIFUNCTIONAL OLIGORIBONUCLEASE AND PAP PHOSPHATASE NRNA"/>
    <property type="match status" value="1"/>
</dbReference>
<evidence type="ECO:0000256" key="1">
    <source>
        <dbReference type="SAM" id="Phobius"/>
    </source>
</evidence>
<keyword evidence="1" id="KW-1133">Transmembrane helix</keyword>
<organism evidence="3 4">
    <name type="scientific">Mycoplasma seminis</name>
    <dbReference type="NCBI Taxonomy" id="512749"/>
    <lineage>
        <taxon>Bacteria</taxon>
        <taxon>Bacillati</taxon>
        <taxon>Mycoplasmatota</taxon>
        <taxon>Mollicutes</taxon>
        <taxon>Mycoplasmataceae</taxon>
        <taxon>Mycoplasma</taxon>
    </lineage>
</organism>
<sequence length="670" mass="76277">MHKKQKAWIYSGLLVLFLILFILLIWALTKIKVDINLASGILIIIGMFLVLGIIIMLLYFAIYNFAKSRELINKSFNGFIENIMTNNNIGLIVYDINSRIIWTSHFIKNKFHKDFINETVNQFFKKIDENFKNDVDMNQTKMEFYNNKNIYEAQFWPLSNTIVIRDITTEHLFKVESWEQKPVVGEIEIDNYAMYQSILSEEQIFLINKIVIDTIKEYMEKYNLIYRQYTNGKFVVITNEKSLQEMSKENFTLFTNIHEKVSDPAINNLSLSVGFAHGWSSLKEKLEQAKKALVQAQNRGGDQIAIFSNTQPAVYFGSNSEIMSNNNRTKIKSVALEFAKHLKQKNINKVIAYGHQLADLDALGSAYAVTQIAKSFGKEAYICNVTFDQTTEQYLEELKSDKDFDEKIFIKPSVATKITDADTIVVLVDNSDVFRTDNKDAFINADRNNIFVFDHHRVGKSIDYCPITNIYIDTTASSASEIVTEIMTFMDYKLHVSQLCAQLLLSGIFLDTVQFSKSVTTRTFEASAWLESKGANVVKSGNLLKIDDETEEEIQDILKNTQEVKKGFYLAYTDKEVSNDVISMAANEILKIKGRVASFVVARLKGTKLYKLSARGIGTNVQIICEQVGGGGHFSTAAAVSDEDLETFVDNIRHAIITSEREIKDESNIN</sequence>
<dbReference type="SUPFAM" id="SSF64182">
    <property type="entry name" value="DHH phosphoesterases"/>
    <property type="match status" value="1"/>
</dbReference>
<feature type="domain" description="GGDEF" evidence="2">
    <location>
        <begin position="180"/>
        <end position="309"/>
    </location>
</feature>
<dbReference type="InterPro" id="IPR051319">
    <property type="entry name" value="Oligoribo/pAp-PDE_c-di-AMP_PDE"/>
</dbReference>
<name>A0ABY9H9P0_9MOLU</name>
<dbReference type="InterPro" id="IPR001667">
    <property type="entry name" value="DDH_dom"/>
</dbReference>